<evidence type="ECO:0000313" key="1">
    <source>
        <dbReference type="EMBL" id="KAJ1987140.1"/>
    </source>
</evidence>
<gene>
    <name evidence="1" type="ORF">EDC05_005982</name>
</gene>
<dbReference type="Proteomes" id="UP001151295">
    <property type="component" value="Unassembled WGS sequence"/>
</dbReference>
<sequence length="337" mass="40146">MSEYFYCKEFSRMRNGKQIRFIYCKRHPEVVIDYLKSFIRPLEKQKLDLELELRCKLTEDEFNSMTNTIKFDNEFDNSYKSYEIYLYDTILREYNNDNKDVKCLLFRKEENIWNYNYYACLSAEKKVTEKKGDLISRGEVKMKRYVKEVKGWNGVIFLSQVPKIRHDLEIEFDTPDNIIMARRVLLSVLVCCRIGINKPMPIPTFEESRGKIVRNYVRLRHIKEGRRLFLFGCRSLGIWSWDPEASEINVINEDDCGNNVVFDVSLMDNGTYVVMDMASESHGWKERRLLSLRIIETWKMSAPGAKVIHRSNWRKRSAGDNWIYISPKCYSYTSFEE</sequence>
<accession>A0ABQ8PG17</accession>
<keyword evidence="2" id="KW-1185">Reference proteome</keyword>
<evidence type="ECO:0000313" key="2">
    <source>
        <dbReference type="Proteomes" id="UP001151295"/>
    </source>
</evidence>
<name>A0ABQ8PG17_9FUNG</name>
<reference evidence="1" key="1">
    <citation type="submission" date="2022-07" db="EMBL/GenBank/DDBJ databases">
        <title>Phylogenomic reconstructions and comparative analyses of Kickxellomycotina fungi.</title>
        <authorList>
            <person name="Reynolds N.K."/>
            <person name="Stajich J.E."/>
            <person name="Barry K."/>
            <person name="Grigoriev I.V."/>
            <person name="Crous P."/>
            <person name="Smith M.E."/>
        </authorList>
    </citation>
    <scope>NUCLEOTIDE SEQUENCE</scope>
    <source>
        <strain evidence="1">BCRC 34882</strain>
    </source>
</reference>
<proteinExistence type="predicted"/>
<organism evidence="1 2">
    <name type="scientific">Coemansia umbellata</name>
    <dbReference type="NCBI Taxonomy" id="1424467"/>
    <lineage>
        <taxon>Eukaryota</taxon>
        <taxon>Fungi</taxon>
        <taxon>Fungi incertae sedis</taxon>
        <taxon>Zoopagomycota</taxon>
        <taxon>Kickxellomycotina</taxon>
        <taxon>Kickxellomycetes</taxon>
        <taxon>Kickxellales</taxon>
        <taxon>Kickxellaceae</taxon>
        <taxon>Coemansia</taxon>
    </lineage>
</organism>
<comment type="caution">
    <text evidence="1">The sequence shown here is derived from an EMBL/GenBank/DDBJ whole genome shotgun (WGS) entry which is preliminary data.</text>
</comment>
<dbReference type="EMBL" id="JANBQD010000140">
    <property type="protein sequence ID" value="KAJ1987140.1"/>
    <property type="molecule type" value="Genomic_DNA"/>
</dbReference>
<protein>
    <submittedName>
        <fullName evidence="1">Uncharacterized protein</fullName>
    </submittedName>
</protein>